<feature type="region of interest" description="Disordered" evidence="1">
    <location>
        <begin position="22"/>
        <end position="60"/>
    </location>
</feature>
<feature type="signal peptide" evidence="2">
    <location>
        <begin position="1"/>
        <end position="25"/>
    </location>
</feature>
<sequence length="60" mass="5926">MKIIKNTLPLAAVALMLASCGNSNRASDGEAAPENIGPVSDSVGAGTENTTGQDTTVPAP</sequence>
<gene>
    <name evidence="3" type="ORF">CHU92_03335</name>
</gene>
<keyword evidence="2" id="KW-0732">Signal</keyword>
<comment type="caution">
    <text evidence="3">The sequence shown here is derived from an EMBL/GenBank/DDBJ whole genome shotgun (WGS) entry which is preliminary data.</text>
</comment>
<dbReference type="Proteomes" id="UP000216605">
    <property type="component" value="Unassembled WGS sequence"/>
</dbReference>
<keyword evidence="4" id="KW-1185">Reference proteome</keyword>
<evidence type="ECO:0000256" key="1">
    <source>
        <dbReference type="SAM" id="MobiDB-lite"/>
    </source>
</evidence>
<evidence type="ECO:0000256" key="2">
    <source>
        <dbReference type="SAM" id="SignalP"/>
    </source>
</evidence>
<reference evidence="3 4" key="1">
    <citation type="submission" date="2017-07" db="EMBL/GenBank/DDBJ databases">
        <title>Flavobacterium cyanobacteriorum sp. nov., isolated from cyanobacterial aggregates in a eutrophic lake.</title>
        <authorList>
            <person name="Cai H."/>
        </authorList>
    </citation>
    <scope>NUCLEOTIDE SEQUENCE [LARGE SCALE GENOMIC DNA]</scope>
    <source>
        <strain evidence="3 4">TH021</strain>
    </source>
</reference>
<name>A0A255ZRJ4_9FLAO</name>
<dbReference type="AlphaFoldDB" id="A0A255ZRJ4"/>
<evidence type="ECO:0000313" key="4">
    <source>
        <dbReference type="Proteomes" id="UP000216605"/>
    </source>
</evidence>
<accession>A0A255ZRJ4</accession>
<proteinExistence type="predicted"/>
<organism evidence="3 4">
    <name type="scientific">Flavobacterium cyanobacteriorum</name>
    <dbReference type="NCBI Taxonomy" id="2022802"/>
    <lineage>
        <taxon>Bacteria</taxon>
        <taxon>Pseudomonadati</taxon>
        <taxon>Bacteroidota</taxon>
        <taxon>Flavobacteriia</taxon>
        <taxon>Flavobacteriales</taxon>
        <taxon>Flavobacteriaceae</taxon>
        <taxon>Flavobacterium</taxon>
    </lineage>
</organism>
<dbReference type="PROSITE" id="PS51257">
    <property type="entry name" value="PROKAR_LIPOPROTEIN"/>
    <property type="match status" value="1"/>
</dbReference>
<evidence type="ECO:0000313" key="3">
    <source>
        <dbReference type="EMBL" id="OYQ43505.1"/>
    </source>
</evidence>
<protein>
    <submittedName>
        <fullName evidence="3">Uncharacterized protein</fullName>
    </submittedName>
</protein>
<dbReference type="RefSeq" id="WP_094412587.1">
    <property type="nucleotide sequence ID" value="NZ_NOXV01000177.1"/>
</dbReference>
<dbReference type="EMBL" id="NOXV01000177">
    <property type="protein sequence ID" value="OYQ43505.1"/>
    <property type="molecule type" value="Genomic_DNA"/>
</dbReference>
<feature type="compositionally biased region" description="Polar residues" evidence="1">
    <location>
        <begin position="47"/>
        <end position="60"/>
    </location>
</feature>
<feature type="chain" id="PRO_5011971005" evidence="2">
    <location>
        <begin position="26"/>
        <end position="60"/>
    </location>
</feature>